<name>A0A0F9GR37_9ZZZZ</name>
<dbReference type="AlphaFoldDB" id="A0A0F9GR37"/>
<feature type="region of interest" description="Disordered" evidence="1">
    <location>
        <begin position="51"/>
        <end position="74"/>
    </location>
</feature>
<comment type="caution">
    <text evidence="2">The sequence shown here is derived from an EMBL/GenBank/DDBJ whole genome shotgun (WGS) entry which is preliminary data.</text>
</comment>
<organism evidence="2">
    <name type="scientific">marine sediment metagenome</name>
    <dbReference type="NCBI Taxonomy" id="412755"/>
    <lineage>
        <taxon>unclassified sequences</taxon>
        <taxon>metagenomes</taxon>
        <taxon>ecological metagenomes</taxon>
    </lineage>
</organism>
<dbReference type="EMBL" id="LAZR01017235">
    <property type="protein sequence ID" value="KKM01279.1"/>
    <property type="molecule type" value="Genomic_DNA"/>
</dbReference>
<protein>
    <submittedName>
        <fullName evidence="2">Uncharacterized protein</fullName>
    </submittedName>
</protein>
<sequence>MILNYNNIIIFKNFVSSPAVHSQYDPNSLCMAEREGFEPSIPIHSVYTLSKRTPSTTRPPLLGQNRGAKYKKNK</sequence>
<evidence type="ECO:0000256" key="1">
    <source>
        <dbReference type="SAM" id="MobiDB-lite"/>
    </source>
</evidence>
<proteinExistence type="predicted"/>
<accession>A0A0F9GR37</accession>
<evidence type="ECO:0000313" key="2">
    <source>
        <dbReference type="EMBL" id="KKM01279.1"/>
    </source>
</evidence>
<gene>
    <name evidence="2" type="ORF">LCGC14_1795980</name>
</gene>
<reference evidence="2" key="1">
    <citation type="journal article" date="2015" name="Nature">
        <title>Complex archaea that bridge the gap between prokaryotes and eukaryotes.</title>
        <authorList>
            <person name="Spang A."/>
            <person name="Saw J.H."/>
            <person name="Jorgensen S.L."/>
            <person name="Zaremba-Niedzwiedzka K."/>
            <person name="Martijn J."/>
            <person name="Lind A.E."/>
            <person name="van Eijk R."/>
            <person name="Schleper C."/>
            <person name="Guy L."/>
            <person name="Ettema T.J."/>
        </authorList>
    </citation>
    <scope>NUCLEOTIDE SEQUENCE</scope>
</reference>